<keyword evidence="2" id="KW-1185">Reference proteome</keyword>
<organism evidence="1 2">
    <name type="scientific">Colocasia esculenta</name>
    <name type="common">Wild taro</name>
    <name type="synonym">Arum esculentum</name>
    <dbReference type="NCBI Taxonomy" id="4460"/>
    <lineage>
        <taxon>Eukaryota</taxon>
        <taxon>Viridiplantae</taxon>
        <taxon>Streptophyta</taxon>
        <taxon>Embryophyta</taxon>
        <taxon>Tracheophyta</taxon>
        <taxon>Spermatophyta</taxon>
        <taxon>Magnoliopsida</taxon>
        <taxon>Liliopsida</taxon>
        <taxon>Araceae</taxon>
        <taxon>Aroideae</taxon>
        <taxon>Colocasieae</taxon>
        <taxon>Colocasia</taxon>
    </lineage>
</organism>
<dbReference type="AlphaFoldDB" id="A0A843X792"/>
<feature type="non-terminal residue" evidence="1">
    <location>
        <position position="1"/>
    </location>
</feature>
<gene>
    <name evidence="1" type="ORF">Taro_048177</name>
</gene>
<comment type="caution">
    <text evidence="1">The sequence shown here is derived from an EMBL/GenBank/DDBJ whole genome shotgun (WGS) entry which is preliminary data.</text>
</comment>
<evidence type="ECO:0000313" key="2">
    <source>
        <dbReference type="Proteomes" id="UP000652761"/>
    </source>
</evidence>
<reference evidence="1" key="1">
    <citation type="submission" date="2017-07" db="EMBL/GenBank/DDBJ databases">
        <title>Taro Niue Genome Assembly and Annotation.</title>
        <authorList>
            <person name="Atibalentja N."/>
            <person name="Keating K."/>
            <person name="Fields C.J."/>
        </authorList>
    </citation>
    <scope>NUCLEOTIDE SEQUENCE</scope>
    <source>
        <strain evidence="1">Niue_2</strain>
        <tissue evidence="1">Leaf</tissue>
    </source>
</reference>
<accession>A0A843X792</accession>
<proteinExistence type="predicted"/>
<name>A0A843X792_COLES</name>
<protein>
    <submittedName>
        <fullName evidence="1">Uncharacterized protein</fullName>
    </submittedName>
</protein>
<sequence length="304" mass="32136">VASLRSVTKGDTFVAVSWKWRQEGFGSLVRVCLADDPLRVCACLSLAGLVVCYEPAVRRSFCGGFPASSLYARCSALEGLSHLEVVSVSWDPHPREPVEGVLRATSVLELAAHTRQSLSHCLSLRWFRSHVVVLGMRPQLGQAVVLRVLRVLGGSVSPFAGAEAEARQASRGLGRRVPLLAASGGGLVAVVVMASVPGCQSVVAPACVVSRPPGVSRVRSGSACGPSTLWRSEVAMLVSCVWPDLVGGRGIALFWTDNPYWALFARLTPLLPSARGSSSRELGVGRVAEVFVALCVVSSSESEC</sequence>
<dbReference type="EMBL" id="NMUH01006425">
    <property type="protein sequence ID" value="MQM15235.1"/>
    <property type="molecule type" value="Genomic_DNA"/>
</dbReference>
<dbReference type="Proteomes" id="UP000652761">
    <property type="component" value="Unassembled WGS sequence"/>
</dbReference>
<evidence type="ECO:0000313" key="1">
    <source>
        <dbReference type="EMBL" id="MQM15235.1"/>
    </source>
</evidence>